<dbReference type="SUPFAM" id="SSF53756">
    <property type="entry name" value="UDP-Glycosyltransferase/glycogen phosphorylase"/>
    <property type="match status" value="1"/>
</dbReference>
<feature type="domain" description="DUF3492" evidence="1">
    <location>
        <begin position="1"/>
        <end position="256"/>
    </location>
</feature>
<dbReference type="Pfam" id="PF13692">
    <property type="entry name" value="Glyco_trans_1_4"/>
    <property type="match status" value="1"/>
</dbReference>
<evidence type="ECO:0000313" key="3">
    <source>
        <dbReference type="Proteomes" id="UP001208017"/>
    </source>
</evidence>
<dbReference type="EMBL" id="JAPMLT010000001">
    <property type="protein sequence ID" value="MCX7568885.1"/>
    <property type="molecule type" value="Genomic_DNA"/>
</dbReference>
<protein>
    <submittedName>
        <fullName evidence="2">GT4 family glycosyltransferase PelF</fullName>
    </submittedName>
</protein>
<dbReference type="Pfam" id="PF11997">
    <property type="entry name" value="DUF3492"/>
    <property type="match status" value="1"/>
</dbReference>
<organism evidence="2 3">
    <name type="scientific">Tumebacillus lacus</name>
    <dbReference type="NCBI Taxonomy" id="2995335"/>
    <lineage>
        <taxon>Bacteria</taxon>
        <taxon>Bacillati</taxon>
        <taxon>Bacillota</taxon>
        <taxon>Bacilli</taxon>
        <taxon>Bacillales</taxon>
        <taxon>Alicyclobacillaceae</taxon>
        <taxon>Tumebacillus</taxon>
    </lineage>
</organism>
<dbReference type="PANTHER" id="PTHR12526">
    <property type="entry name" value="GLYCOSYLTRANSFERASE"/>
    <property type="match status" value="1"/>
</dbReference>
<sequence length="468" mass="52834">MKVTLLLEGTYPYIQGGVSSWTHTLIRTLSDCEFSILYIGATRNPNAKYRYTLPDNVVSVQEVYLHEQEETPGRLRGWRKKEREEMVRFFKTGELPSRETLLTVRSWRKTPTAEAILEEEWAWNVSLDVYRSLPIPPALVDFVWNWRAMWLPLLRLMRAPIPPGQLMHSASTGYAGWYGAIMNRLEGTSLVVTEHGIYTREREEEIVRAEWVSLPLKSWWNDFFAAVGRAAYDQATFITTLSVVNRRAQVKYGARDEKIRLIPNGVNPVTFAGVRPTAGRPFTVGAILRVVPIKDVKTLLRAMAVVLRQEPDAKLMLIGPQDEDPEYYEECLALIDSLGIAEAIIWTGPVNILEYLPKLDCIVLTSISEGQPLVMLEAMAAGLPIVATDVGACRELIEGFPGDELGSCGLVTKLMTPDDTGAALLVLANSQPLRAEMGEIGRERVRRHYELFTVMRTYRNLYEEAVMS</sequence>
<accession>A0ABT3X015</accession>
<keyword evidence="3" id="KW-1185">Reference proteome</keyword>
<comment type="caution">
    <text evidence="2">The sequence shown here is derived from an EMBL/GenBank/DDBJ whole genome shotgun (WGS) entry which is preliminary data.</text>
</comment>
<proteinExistence type="predicted"/>
<evidence type="ECO:0000313" key="2">
    <source>
        <dbReference type="EMBL" id="MCX7568885.1"/>
    </source>
</evidence>
<evidence type="ECO:0000259" key="1">
    <source>
        <dbReference type="Pfam" id="PF11997"/>
    </source>
</evidence>
<name>A0ABT3X015_9BACL</name>
<gene>
    <name evidence="2" type="primary">pelF</name>
    <name evidence="2" type="ORF">OS242_02780</name>
</gene>
<dbReference type="InterPro" id="IPR047691">
    <property type="entry name" value="PelF-like"/>
</dbReference>
<dbReference type="Gene3D" id="3.40.50.2000">
    <property type="entry name" value="Glycogen Phosphorylase B"/>
    <property type="match status" value="2"/>
</dbReference>
<reference evidence="2 3" key="1">
    <citation type="submission" date="2022-11" db="EMBL/GenBank/DDBJ databases">
        <title>Study of microbial diversity in lake waters.</title>
        <authorList>
            <person name="Zhang J."/>
        </authorList>
    </citation>
    <scope>NUCLEOTIDE SEQUENCE [LARGE SCALE GENOMIC DNA]</scope>
    <source>
        <strain evidence="2 3">DT12</strain>
    </source>
</reference>
<dbReference type="NCBIfam" id="NF038011">
    <property type="entry name" value="PelF"/>
    <property type="match status" value="1"/>
</dbReference>
<dbReference type="PANTHER" id="PTHR12526:SF608">
    <property type="entry name" value="PELF"/>
    <property type="match status" value="1"/>
</dbReference>
<dbReference type="RefSeq" id="WP_267150120.1">
    <property type="nucleotide sequence ID" value="NZ_JAPMLT010000001.1"/>
</dbReference>
<dbReference type="Proteomes" id="UP001208017">
    <property type="component" value="Unassembled WGS sequence"/>
</dbReference>
<dbReference type="InterPro" id="IPR022622">
    <property type="entry name" value="DUF3492"/>
</dbReference>